<dbReference type="EC" id="2.7.9.2" evidence="5 15"/>
<evidence type="ECO:0000259" key="18">
    <source>
        <dbReference type="Pfam" id="PF02896"/>
    </source>
</evidence>
<dbReference type="InterPro" id="IPR013815">
    <property type="entry name" value="ATP_grasp_subdomain_1"/>
</dbReference>
<keyword evidence="7 15" id="KW-0808">Transferase</keyword>
<dbReference type="InterPro" id="IPR023151">
    <property type="entry name" value="PEP_util_CS"/>
</dbReference>
<comment type="similarity">
    <text evidence="4 15">Belongs to the PEP-utilizing enzyme family.</text>
</comment>
<dbReference type="SUPFAM" id="SSF56059">
    <property type="entry name" value="Glutathione synthetase ATP-binding domain-like"/>
    <property type="match status" value="1"/>
</dbReference>
<feature type="domain" description="PEP-utilising enzyme C-terminal" evidence="18">
    <location>
        <begin position="475"/>
        <end position="765"/>
    </location>
</feature>
<keyword evidence="19" id="KW-0670">Pyruvate</keyword>
<evidence type="ECO:0000256" key="1">
    <source>
        <dbReference type="ARBA" id="ARBA00001946"/>
    </source>
</evidence>
<dbReference type="PROSITE" id="PS00742">
    <property type="entry name" value="PEP_ENZYMES_2"/>
    <property type="match status" value="1"/>
</dbReference>
<comment type="catalytic activity">
    <reaction evidence="14 15">
        <text>pyruvate + ATP + H2O = phosphoenolpyruvate + AMP + phosphate + 2 H(+)</text>
        <dbReference type="Rhea" id="RHEA:11364"/>
        <dbReference type="ChEBI" id="CHEBI:15361"/>
        <dbReference type="ChEBI" id="CHEBI:15377"/>
        <dbReference type="ChEBI" id="CHEBI:15378"/>
        <dbReference type="ChEBI" id="CHEBI:30616"/>
        <dbReference type="ChEBI" id="CHEBI:43474"/>
        <dbReference type="ChEBI" id="CHEBI:58702"/>
        <dbReference type="ChEBI" id="CHEBI:456215"/>
        <dbReference type="EC" id="2.7.9.2"/>
    </reaction>
</comment>
<dbReference type="InterPro" id="IPR040442">
    <property type="entry name" value="Pyrv_kinase-like_dom_sf"/>
</dbReference>
<evidence type="ECO:0000256" key="12">
    <source>
        <dbReference type="ARBA" id="ARBA00022842"/>
    </source>
</evidence>
<dbReference type="PROSITE" id="PS00370">
    <property type="entry name" value="PEP_ENZYMES_PHOS_SITE"/>
    <property type="match status" value="1"/>
</dbReference>
<evidence type="ECO:0000259" key="17">
    <source>
        <dbReference type="Pfam" id="PF01326"/>
    </source>
</evidence>
<dbReference type="UniPathway" id="UPA00138"/>
<evidence type="ECO:0000256" key="6">
    <source>
        <dbReference type="ARBA" id="ARBA00021623"/>
    </source>
</evidence>
<evidence type="ECO:0000256" key="10">
    <source>
        <dbReference type="ARBA" id="ARBA00022777"/>
    </source>
</evidence>
<dbReference type="NCBIfam" id="TIGR01418">
    <property type="entry name" value="PEP_synth"/>
    <property type="match status" value="1"/>
</dbReference>
<evidence type="ECO:0000256" key="4">
    <source>
        <dbReference type="ARBA" id="ARBA00007837"/>
    </source>
</evidence>
<feature type="domain" description="PEP-utilising enzyme mobile" evidence="16">
    <location>
        <begin position="373"/>
        <end position="443"/>
    </location>
</feature>
<reference evidence="19 20" key="1">
    <citation type="journal article" date="2016" name="Environ. Microbiol.">
        <title>Genomic resolution of a cold subsurface aquifer community provides metabolic insights for novel microbes adapted to high CO concentrations.</title>
        <authorList>
            <person name="Probst A.J."/>
            <person name="Castelle C.J."/>
            <person name="Singh A."/>
            <person name="Brown C.T."/>
            <person name="Anantharaman K."/>
            <person name="Sharon I."/>
            <person name="Hug L.A."/>
            <person name="Burstein D."/>
            <person name="Emerson J.B."/>
            <person name="Thomas B.C."/>
            <person name="Banfield J.F."/>
        </authorList>
    </citation>
    <scope>NUCLEOTIDE SEQUENCE [LARGE SCALE GENOMIC DNA]</scope>
    <source>
        <strain evidence="19">CG1_02_42_45</strain>
    </source>
</reference>
<comment type="function">
    <text evidence="2 15">Catalyzes the phosphorylation of pyruvate to phosphoenolpyruvate.</text>
</comment>
<gene>
    <name evidence="19" type="ORF">AUJ40_00435</name>
</gene>
<dbReference type="GO" id="GO:0006094">
    <property type="term" value="P:gluconeogenesis"/>
    <property type="evidence" value="ECO:0007669"/>
    <property type="project" value="UniProtKB-UniPathway"/>
</dbReference>
<dbReference type="PANTHER" id="PTHR43030">
    <property type="entry name" value="PHOSPHOENOLPYRUVATE SYNTHASE"/>
    <property type="match status" value="1"/>
</dbReference>
<dbReference type="SUPFAM" id="SSF52009">
    <property type="entry name" value="Phosphohistidine domain"/>
    <property type="match status" value="1"/>
</dbReference>
<feature type="domain" description="Pyruvate phosphate dikinase AMP/ATP-binding" evidence="17">
    <location>
        <begin position="24"/>
        <end position="327"/>
    </location>
</feature>
<dbReference type="PANTHER" id="PTHR43030:SF1">
    <property type="entry name" value="PHOSPHOENOLPYRUVATE SYNTHASE"/>
    <property type="match status" value="1"/>
</dbReference>
<evidence type="ECO:0000256" key="8">
    <source>
        <dbReference type="ARBA" id="ARBA00022723"/>
    </source>
</evidence>
<dbReference type="InterPro" id="IPR036637">
    <property type="entry name" value="Phosphohistidine_dom_sf"/>
</dbReference>
<dbReference type="EMBL" id="MNUJ01000008">
    <property type="protein sequence ID" value="OIN90155.1"/>
    <property type="molecule type" value="Genomic_DNA"/>
</dbReference>
<evidence type="ECO:0000259" key="16">
    <source>
        <dbReference type="Pfam" id="PF00391"/>
    </source>
</evidence>
<evidence type="ECO:0000313" key="19">
    <source>
        <dbReference type="EMBL" id="OIN90155.1"/>
    </source>
</evidence>
<name>A0A1J4RRY3_9BACT</name>
<sequence>MFNKTTHKQFVLWFSDVGKSDVGVVGGKGANLGELTQAGFPVPNGFIVTADAYFYFLKETGISPAIQKAVRGLNPEDSKKLNALSRVIKRHILLAKMPTILSKEIIDNYHKLGNIPVAVRSSATAEDLPDASFAGQQMTFLNTKGDAEVVEAVQKCFASLFEARAIYYRAVNKYDQMKVGLAVPVQIMVQSERSGVMFTAEPTTGALDKLVIEAGYGLGEAVVSGSVTPDRYTVDKTSEKIVSKEVNSQEWKIIRDTKGGDKHVSVPLADRKDQKLSDSEILELAKIGKKIEEHYNSPQDTEFAIEKGKIYMVQSRPITTLNQNAKIKDQNEGVKSIEENKAEIILKGAAASMGIVSGPVKIIHHHEEIDKVEEGDILVTEMTTPDFVPAMKRAKGIVTDTGGRTCHAAIVSRELGIPCVVGTATATSKLKTSQIVTVDGSKGLVYKGVVKPKAGPQEVIGTKPAGSGSMLAEEIPITGTKVYLNLAEPEGAEEAARLPVDGVGLLRAEFMIAGIGEHPRAMIEAGRGEEFTKKLTEGIAKIASAFAPRPVVYRATDFKTNEYKNLKGGEKFEKDEENPMIGMRGALRYITDPEVFNLELAALKIVRDKMDLVNTHLMIPFVRTVDEMRKCKELVEAAGLRRGPDFKLWMMVEVPSNVILLEKFIDVGIDGISLGTNDLTQLTLGADRDNQTLAKVFDERDEAIGLSVSYVVKTCRKRGITSSVCGQAPSVFPEFTEMMVRNGATSVSVTPDVAVATRKIIASVERRLIMQNIIDR</sequence>
<keyword evidence="12 15" id="KW-0460">Magnesium</keyword>
<dbReference type="InterPro" id="IPR006319">
    <property type="entry name" value="PEP_synth"/>
</dbReference>
<dbReference type="NCBIfam" id="NF005057">
    <property type="entry name" value="PRK06464.1"/>
    <property type="match status" value="1"/>
</dbReference>
<dbReference type="InterPro" id="IPR002192">
    <property type="entry name" value="PPDK_AMP/ATP-bd"/>
</dbReference>
<evidence type="ECO:0000256" key="7">
    <source>
        <dbReference type="ARBA" id="ARBA00022679"/>
    </source>
</evidence>
<comment type="pathway">
    <text evidence="3 15">Carbohydrate biosynthesis; gluconeogenesis.</text>
</comment>
<organism evidence="19 20">
    <name type="scientific">Candidatus Berkelbacteria bacterium CG1_02_42_45</name>
    <dbReference type="NCBI Taxonomy" id="1805036"/>
    <lineage>
        <taxon>Bacteria</taxon>
        <taxon>Candidatus Berkelbacteria</taxon>
    </lineage>
</organism>
<evidence type="ECO:0000256" key="9">
    <source>
        <dbReference type="ARBA" id="ARBA00022741"/>
    </source>
</evidence>
<dbReference type="InterPro" id="IPR018274">
    <property type="entry name" value="PEP_util_AS"/>
</dbReference>
<keyword evidence="9 15" id="KW-0547">Nucleotide-binding</keyword>
<dbReference type="PIRSF" id="PIRSF000854">
    <property type="entry name" value="PEP_synthase"/>
    <property type="match status" value="1"/>
</dbReference>
<dbReference type="Gene3D" id="3.20.20.60">
    <property type="entry name" value="Phosphoenolpyruvate-binding domains"/>
    <property type="match status" value="1"/>
</dbReference>
<keyword evidence="11 15" id="KW-0067">ATP-binding</keyword>
<dbReference type="SUPFAM" id="SSF51621">
    <property type="entry name" value="Phosphoenolpyruvate/pyruvate domain"/>
    <property type="match status" value="1"/>
</dbReference>
<protein>
    <recommendedName>
        <fullName evidence="6 15">Phosphoenolpyruvate synthase</fullName>
        <shortName evidence="15">PEP synthase</shortName>
        <ecNumber evidence="5 15">2.7.9.2</ecNumber>
    </recommendedName>
    <alternativeName>
        <fullName evidence="13 15">Pyruvate, water dikinase</fullName>
    </alternativeName>
</protein>
<dbReference type="Gene3D" id="3.30.470.20">
    <property type="entry name" value="ATP-grasp fold, B domain"/>
    <property type="match status" value="1"/>
</dbReference>
<comment type="cofactor">
    <cofactor evidence="1 15">
        <name>Mg(2+)</name>
        <dbReference type="ChEBI" id="CHEBI:18420"/>
    </cofactor>
</comment>
<proteinExistence type="inferred from homology"/>
<dbReference type="Pfam" id="PF00391">
    <property type="entry name" value="PEP-utilizers"/>
    <property type="match status" value="1"/>
</dbReference>
<dbReference type="InterPro" id="IPR015813">
    <property type="entry name" value="Pyrv/PenolPyrv_kinase-like_dom"/>
</dbReference>
<accession>A0A1J4RRY3</accession>
<evidence type="ECO:0000256" key="3">
    <source>
        <dbReference type="ARBA" id="ARBA00004742"/>
    </source>
</evidence>
<keyword evidence="10 15" id="KW-0418">Kinase</keyword>
<dbReference type="Gene3D" id="3.30.1490.20">
    <property type="entry name" value="ATP-grasp fold, A domain"/>
    <property type="match status" value="1"/>
</dbReference>
<dbReference type="Proteomes" id="UP000182753">
    <property type="component" value="Unassembled WGS sequence"/>
</dbReference>
<dbReference type="GO" id="GO:0008986">
    <property type="term" value="F:pyruvate, water dikinase activity"/>
    <property type="evidence" value="ECO:0007669"/>
    <property type="project" value="UniProtKB-EC"/>
</dbReference>
<dbReference type="Gene3D" id="3.50.30.10">
    <property type="entry name" value="Phosphohistidine domain"/>
    <property type="match status" value="1"/>
</dbReference>
<dbReference type="InterPro" id="IPR008279">
    <property type="entry name" value="PEP-util_enz_mobile_dom"/>
</dbReference>
<dbReference type="AlphaFoldDB" id="A0A1J4RRY3"/>
<evidence type="ECO:0000256" key="14">
    <source>
        <dbReference type="ARBA" id="ARBA00047700"/>
    </source>
</evidence>
<dbReference type="GO" id="GO:0005524">
    <property type="term" value="F:ATP binding"/>
    <property type="evidence" value="ECO:0007669"/>
    <property type="project" value="UniProtKB-KW"/>
</dbReference>
<dbReference type="FunFam" id="3.30.1490.20:FF:000010">
    <property type="entry name" value="Phosphoenolpyruvate synthase"/>
    <property type="match status" value="1"/>
</dbReference>
<keyword evidence="8 15" id="KW-0479">Metal-binding</keyword>
<dbReference type="Pfam" id="PF01326">
    <property type="entry name" value="PPDK_N"/>
    <property type="match status" value="1"/>
</dbReference>
<evidence type="ECO:0000313" key="20">
    <source>
        <dbReference type="Proteomes" id="UP000182753"/>
    </source>
</evidence>
<dbReference type="Pfam" id="PF02896">
    <property type="entry name" value="PEP-utilizers_C"/>
    <property type="match status" value="1"/>
</dbReference>
<evidence type="ECO:0000256" key="11">
    <source>
        <dbReference type="ARBA" id="ARBA00022840"/>
    </source>
</evidence>
<evidence type="ECO:0000256" key="5">
    <source>
        <dbReference type="ARBA" id="ARBA00011996"/>
    </source>
</evidence>
<dbReference type="GO" id="GO:0046872">
    <property type="term" value="F:metal ion binding"/>
    <property type="evidence" value="ECO:0007669"/>
    <property type="project" value="UniProtKB-KW"/>
</dbReference>
<evidence type="ECO:0000256" key="15">
    <source>
        <dbReference type="PIRNR" id="PIRNR000854"/>
    </source>
</evidence>
<evidence type="ECO:0000256" key="13">
    <source>
        <dbReference type="ARBA" id="ARBA00033470"/>
    </source>
</evidence>
<evidence type="ECO:0000256" key="2">
    <source>
        <dbReference type="ARBA" id="ARBA00002988"/>
    </source>
</evidence>
<dbReference type="InterPro" id="IPR000121">
    <property type="entry name" value="PEP_util_C"/>
</dbReference>
<comment type="caution">
    <text evidence="19">The sequence shown here is derived from an EMBL/GenBank/DDBJ whole genome shotgun (WGS) entry which is preliminary data.</text>
</comment>